<reference evidence="2 3" key="1">
    <citation type="submission" date="2024-01" db="EMBL/GenBank/DDBJ databases">
        <title>Complete genome of Cladobotryum mycophilum ATHUM6906.</title>
        <authorList>
            <person name="Christinaki A.C."/>
            <person name="Myridakis A.I."/>
            <person name="Kouvelis V.N."/>
        </authorList>
    </citation>
    <scope>NUCLEOTIDE SEQUENCE [LARGE SCALE GENOMIC DNA]</scope>
    <source>
        <strain evidence="2 3">ATHUM6906</strain>
    </source>
</reference>
<protein>
    <submittedName>
        <fullName evidence="2">Uncharacterized protein</fullName>
    </submittedName>
</protein>
<feature type="region of interest" description="Disordered" evidence="1">
    <location>
        <begin position="122"/>
        <end position="150"/>
    </location>
</feature>
<dbReference type="Proteomes" id="UP001338125">
    <property type="component" value="Unassembled WGS sequence"/>
</dbReference>
<keyword evidence="3" id="KW-1185">Reference proteome</keyword>
<evidence type="ECO:0000256" key="1">
    <source>
        <dbReference type="SAM" id="MobiDB-lite"/>
    </source>
</evidence>
<name>A0ABR0S9U8_9HYPO</name>
<gene>
    <name evidence="2" type="ORF">PT974_10108</name>
</gene>
<proteinExistence type="predicted"/>
<feature type="region of interest" description="Disordered" evidence="1">
    <location>
        <begin position="59"/>
        <end position="85"/>
    </location>
</feature>
<evidence type="ECO:0000313" key="2">
    <source>
        <dbReference type="EMBL" id="KAK5988622.1"/>
    </source>
</evidence>
<accession>A0ABR0S9U8</accession>
<organism evidence="2 3">
    <name type="scientific">Cladobotryum mycophilum</name>
    <dbReference type="NCBI Taxonomy" id="491253"/>
    <lineage>
        <taxon>Eukaryota</taxon>
        <taxon>Fungi</taxon>
        <taxon>Dikarya</taxon>
        <taxon>Ascomycota</taxon>
        <taxon>Pezizomycotina</taxon>
        <taxon>Sordariomycetes</taxon>
        <taxon>Hypocreomycetidae</taxon>
        <taxon>Hypocreales</taxon>
        <taxon>Hypocreaceae</taxon>
        <taxon>Cladobotryum</taxon>
    </lineage>
</organism>
<feature type="compositionally biased region" description="Polar residues" evidence="1">
    <location>
        <begin position="136"/>
        <end position="150"/>
    </location>
</feature>
<evidence type="ECO:0000313" key="3">
    <source>
        <dbReference type="Proteomes" id="UP001338125"/>
    </source>
</evidence>
<sequence>MDRYEIRLGKGSMLTASHGVMFRHASSLNSASFPGPNSRISDRPGSILLLPIGNIIEATAQSPNSVDPPTSQASRSREQNDTGRELSMFEIMPSSPIPSIATAMTARSEQDCYELLLKELSSIPDREPPPPETTEASSQLELTPSSQVPVNTAATNSVITKTIRAAMADIKPAS</sequence>
<feature type="compositionally biased region" description="Basic and acidic residues" evidence="1">
    <location>
        <begin position="75"/>
        <end position="84"/>
    </location>
</feature>
<dbReference type="EMBL" id="JAVFKD010000015">
    <property type="protein sequence ID" value="KAK5988622.1"/>
    <property type="molecule type" value="Genomic_DNA"/>
</dbReference>
<comment type="caution">
    <text evidence="2">The sequence shown here is derived from an EMBL/GenBank/DDBJ whole genome shotgun (WGS) entry which is preliminary data.</text>
</comment>
<feature type="compositionally biased region" description="Polar residues" evidence="1">
    <location>
        <begin position="59"/>
        <end position="74"/>
    </location>
</feature>